<keyword evidence="2" id="KW-0234">DNA repair</keyword>
<protein>
    <recommendedName>
        <fullName evidence="2 3">Single-stranded DNA-binding protein</fullName>
        <shortName evidence="2">SSB</shortName>
    </recommendedName>
</protein>
<evidence type="ECO:0000313" key="6">
    <source>
        <dbReference type="Proteomes" id="UP000318717"/>
    </source>
</evidence>
<proteinExistence type="inferred from homology"/>
<dbReference type="InterPro" id="IPR000424">
    <property type="entry name" value="Primosome_PriB/ssb"/>
</dbReference>
<dbReference type="EMBL" id="BJLF01000010">
    <property type="protein sequence ID" value="GEA51446.1"/>
    <property type="molecule type" value="Genomic_DNA"/>
</dbReference>
<keyword evidence="2" id="KW-0233">DNA recombination</keyword>
<dbReference type="GO" id="GO:0003697">
    <property type="term" value="F:single-stranded DNA binding"/>
    <property type="evidence" value="ECO:0007669"/>
    <property type="project" value="UniProtKB-UniRule"/>
</dbReference>
<dbReference type="HAMAP" id="MF_00984">
    <property type="entry name" value="SSB"/>
    <property type="match status" value="1"/>
</dbReference>
<dbReference type="AlphaFoldDB" id="A0A4Y3HWE4"/>
<evidence type="ECO:0000256" key="4">
    <source>
        <dbReference type="SAM" id="MobiDB-lite"/>
    </source>
</evidence>
<dbReference type="RefSeq" id="WP_141345809.1">
    <property type="nucleotide sequence ID" value="NZ_BJLF01000010.1"/>
</dbReference>
<dbReference type="PANTHER" id="PTHR10302:SF27">
    <property type="entry name" value="SINGLE-STRANDED DNA-BINDING PROTEIN"/>
    <property type="match status" value="1"/>
</dbReference>
<feature type="short sequence motif" description="Important for interaction with partner proteins" evidence="2">
    <location>
        <begin position="155"/>
        <end position="160"/>
    </location>
</feature>
<dbReference type="OrthoDB" id="9809878at2"/>
<evidence type="ECO:0000256" key="3">
    <source>
        <dbReference type="PIRNR" id="PIRNR002070"/>
    </source>
</evidence>
<sequence length="160" mass="18162">MASRGINKVILLGNLGQDPEVKIFSNGESLTSFSIATTESWKDRNTGEMREKSEWHRIVVFGKSAEFAAKYLRKGSQVYLEGQLQTRKWQDNSGQDRYTTEVVVRWPVGSLQSTGNNERSERTTQTPPNVEKEYLPPSSNTTTAPVEPTNWDDFEDDIPF</sequence>
<dbReference type="PROSITE" id="PS50935">
    <property type="entry name" value="SSB"/>
    <property type="match status" value="1"/>
</dbReference>
<comment type="function">
    <text evidence="2">Plays an important role in DNA replication, recombination and repair. Binds to ssDNA and to an array of partner proteins to recruit them to their sites of action during DNA metabolism.</text>
</comment>
<dbReference type="GO" id="GO:0006260">
    <property type="term" value="P:DNA replication"/>
    <property type="evidence" value="ECO:0007669"/>
    <property type="project" value="UniProtKB-UniRule"/>
</dbReference>
<feature type="region of interest" description="Disordered" evidence="4">
    <location>
        <begin position="110"/>
        <end position="160"/>
    </location>
</feature>
<feature type="compositionally biased region" description="Polar residues" evidence="4">
    <location>
        <begin position="110"/>
        <end position="128"/>
    </location>
</feature>
<dbReference type="Gene3D" id="2.40.50.140">
    <property type="entry name" value="Nucleic acid-binding proteins"/>
    <property type="match status" value="1"/>
</dbReference>
<dbReference type="SUPFAM" id="SSF50249">
    <property type="entry name" value="Nucleic acid-binding proteins"/>
    <property type="match status" value="1"/>
</dbReference>
<feature type="DNA-binding region" evidence="2">
    <location>
        <begin position="55"/>
        <end position="61"/>
    </location>
</feature>
<keyword evidence="6" id="KW-1185">Reference proteome</keyword>
<dbReference type="GO" id="GO:0006310">
    <property type="term" value="P:DNA recombination"/>
    <property type="evidence" value="ECO:0007669"/>
    <property type="project" value="UniProtKB-UniRule"/>
</dbReference>
<evidence type="ECO:0000256" key="2">
    <source>
        <dbReference type="HAMAP-Rule" id="MF_00984"/>
    </source>
</evidence>
<dbReference type="GO" id="GO:0006281">
    <property type="term" value="P:DNA repair"/>
    <property type="evidence" value="ECO:0007669"/>
    <property type="project" value="UniProtKB-UniRule"/>
</dbReference>
<dbReference type="GO" id="GO:0009295">
    <property type="term" value="C:nucleoid"/>
    <property type="evidence" value="ECO:0007669"/>
    <property type="project" value="TreeGrafter"/>
</dbReference>
<keyword evidence="2" id="KW-0227">DNA damage</keyword>
<organism evidence="5 6">
    <name type="scientific">Vibrio inusitatus NBRC 102082</name>
    <dbReference type="NCBI Taxonomy" id="1219070"/>
    <lineage>
        <taxon>Bacteria</taxon>
        <taxon>Pseudomonadati</taxon>
        <taxon>Pseudomonadota</taxon>
        <taxon>Gammaproteobacteria</taxon>
        <taxon>Vibrionales</taxon>
        <taxon>Vibrionaceae</taxon>
        <taxon>Vibrio</taxon>
    </lineage>
</organism>
<accession>A0A4Y3HWE4</accession>
<dbReference type="NCBIfam" id="TIGR00621">
    <property type="entry name" value="ssb"/>
    <property type="match status" value="1"/>
</dbReference>
<evidence type="ECO:0000313" key="5">
    <source>
        <dbReference type="EMBL" id="GEA51446.1"/>
    </source>
</evidence>
<gene>
    <name evidence="5" type="primary">ssb</name>
    <name evidence="5" type="ORF">VIN01S_22500</name>
</gene>
<keyword evidence="1 2" id="KW-0238">DNA-binding</keyword>
<dbReference type="PANTHER" id="PTHR10302">
    <property type="entry name" value="SINGLE-STRANDED DNA-BINDING PROTEIN"/>
    <property type="match status" value="1"/>
</dbReference>
<dbReference type="InterPro" id="IPR011344">
    <property type="entry name" value="ssDNA-bd"/>
</dbReference>
<keyword evidence="2" id="KW-0235">DNA replication</keyword>
<dbReference type="CDD" id="cd04496">
    <property type="entry name" value="SSB_OBF"/>
    <property type="match status" value="1"/>
</dbReference>
<reference evidence="5 6" key="1">
    <citation type="submission" date="2019-06" db="EMBL/GenBank/DDBJ databases">
        <title>Whole genome shotgun sequence of Vibrio inusitatus NBRC 102082.</title>
        <authorList>
            <person name="Hosoyama A."/>
            <person name="Uohara A."/>
            <person name="Ohji S."/>
            <person name="Ichikawa N."/>
        </authorList>
    </citation>
    <scope>NUCLEOTIDE SEQUENCE [LARGE SCALE GENOMIC DNA]</scope>
    <source>
        <strain evidence="5 6">NBRC 102082</strain>
    </source>
</reference>
<dbReference type="Proteomes" id="UP000318717">
    <property type="component" value="Unassembled WGS sequence"/>
</dbReference>
<dbReference type="PIRSF" id="PIRSF002070">
    <property type="entry name" value="SSB"/>
    <property type="match status" value="1"/>
</dbReference>
<comment type="subunit">
    <text evidence="2">Homotetramer.</text>
</comment>
<name>A0A4Y3HWE4_9VIBR</name>
<evidence type="ECO:0000256" key="1">
    <source>
        <dbReference type="ARBA" id="ARBA00023125"/>
    </source>
</evidence>
<dbReference type="InterPro" id="IPR012340">
    <property type="entry name" value="NA-bd_OB-fold"/>
</dbReference>
<comment type="caution">
    <text evidence="5">The sequence shown here is derived from an EMBL/GenBank/DDBJ whole genome shotgun (WGS) entry which is preliminary data.</text>
</comment>
<feature type="compositionally biased region" description="Acidic residues" evidence="4">
    <location>
        <begin position="150"/>
        <end position="160"/>
    </location>
</feature>
<dbReference type="Pfam" id="PF00436">
    <property type="entry name" value="SSB"/>
    <property type="match status" value="1"/>
</dbReference>